<dbReference type="OrthoDB" id="2435462at2759"/>
<feature type="region of interest" description="Disordered" evidence="5">
    <location>
        <begin position="223"/>
        <end position="283"/>
    </location>
</feature>
<protein>
    <recommendedName>
        <fullName evidence="6">MYND-type domain-containing protein</fullName>
    </recommendedName>
</protein>
<feature type="compositionally biased region" description="Low complexity" evidence="5">
    <location>
        <begin position="160"/>
        <end position="169"/>
    </location>
</feature>
<feature type="compositionally biased region" description="Low complexity" evidence="5">
    <location>
        <begin position="566"/>
        <end position="581"/>
    </location>
</feature>
<feature type="compositionally biased region" description="Polar residues" evidence="5">
    <location>
        <begin position="409"/>
        <end position="420"/>
    </location>
</feature>
<keyword evidence="1" id="KW-0479">Metal-binding</keyword>
<feature type="compositionally biased region" description="Polar residues" evidence="5">
    <location>
        <begin position="552"/>
        <end position="565"/>
    </location>
</feature>
<evidence type="ECO:0000256" key="4">
    <source>
        <dbReference type="PROSITE-ProRule" id="PRU00134"/>
    </source>
</evidence>
<dbReference type="Gene3D" id="6.10.140.2220">
    <property type="match status" value="1"/>
</dbReference>
<dbReference type="Pfam" id="PF01753">
    <property type="entry name" value="zf-MYND"/>
    <property type="match status" value="1"/>
</dbReference>
<proteinExistence type="predicted"/>
<feature type="compositionally biased region" description="Low complexity" evidence="5">
    <location>
        <begin position="1"/>
        <end position="14"/>
    </location>
</feature>
<keyword evidence="8" id="KW-1185">Reference proteome</keyword>
<gene>
    <name evidence="7" type="ORF">BGZ97_000298</name>
</gene>
<dbReference type="AlphaFoldDB" id="A0A9P6RLN1"/>
<feature type="compositionally biased region" description="Acidic residues" evidence="5">
    <location>
        <begin position="229"/>
        <end position="277"/>
    </location>
</feature>
<dbReference type="EMBL" id="JAAAIN010000105">
    <property type="protein sequence ID" value="KAG0320293.1"/>
    <property type="molecule type" value="Genomic_DNA"/>
</dbReference>
<feature type="compositionally biased region" description="Basic residues" evidence="5">
    <location>
        <begin position="149"/>
        <end position="159"/>
    </location>
</feature>
<feature type="region of interest" description="Disordered" evidence="5">
    <location>
        <begin position="379"/>
        <end position="420"/>
    </location>
</feature>
<evidence type="ECO:0000256" key="3">
    <source>
        <dbReference type="ARBA" id="ARBA00022833"/>
    </source>
</evidence>
<evidence type="ECO:0000313" key="8">
    <source>
        <dbReference type="Proteomes" id="UP000823405"/>
    </source>
</evidence>
<evidence type="ECO:0000313" key="7">
    <source>
        <dbReference type="EMBL" id="KAG0320293.1"/>
    </source>
</evidence>
<dbReference type="PROSITE" id="PS01360">
    <property type="entry name" value="ZF_MYND_1"/>
    <property type="match status" value="1"/>
</dbReference>
<evidence type="ECO:0000259" key="6">
    <source>
        <dbReference type="PROSITE" id="PS50865"/>
    </source>
</evidence>
<feature type="region of interest" description="Disordered" evidence="5">
    <location>
        <begin position="659"/>
        <end position="712"/>
    </location>
</feature>
<name>A0A9P6RLN1_9FUNG</name>
<sequence>MTRQRSQSASSAQQLAKSPRSPITASLATTTPLYDSLQPPKTLQDILLLAQSHYISHRYVQALSLYKLAAEHHHSLPACSSLYALYTSNQTGSGLVRSDTKATLILIHALRIWIARRWSTTRIEPTGSMRSRTQDDHDELEEYFAQPRKPTRQLSRRQQKQSQQRRSLSTGATASFCPTKEQLMMAVPDNGNRALAHSMESEYRHPQFLNWRDDDAAAEIHIESTGSEGESESSEGDEDGSEDDDSDDEYEVDQVDLESDQEECDDDDDGDEEQEKEEEARRVGLATGEIEDIIQKICHMIQKGVLGLDEPVLIEAVSMLRKIERGLHQEAEAIKAERSKSIPLFASSLCGGPSDEIRSSMLLLTQGIDLSFLDLGSPNNDPSGPLAQTQAQAQAQPMGRSIRQRPGRNFTSPTPLLSKSTPVNASIAKMSTKEQETDQLFACAIRIRIMFTLGWVHQQKGEYHYGAQAYGVCSEIPATGKRLLDSLQHQANVQRWTCKAFEHKAQEQAEADRSRAVEAEVEDAKEGGHSTAVPVSIAESPTRIENNKKNRTPATRSPPSRNTIGSLASSSFTSSQPSTTGSRRHHLPDISSPSSLSTSESESASTSTHGLSTSSSAVSSFSAAIWSSGLFKSNSKSSATSLPSKVPVGLKIQTVLDPPVSIETKDHPIRGRTSKADSKHKHHRQHANQTKSQQQQQKGPRGGGASNPTLTMTGHQNQIVKCGHCGQRRALLPLCVCKKVRYCNLECRLAHLETHRSTCSGLVSSSSSFVVSRSAEGGVMGIVDPNFSVGPLGVAL</sequence>
<keyword evidence="3" id="KW-0862">Zinc</keyword>
<dbReference type="Proteomes" id="UP000823405">
    <property type="component" value="Unassembled WGS sequence"/>
</dbReference>
<feature type="compositionally biased region" description="Low complexity" evidence="5">
    <location>
        <begin position="591"/>
        <end position="615"/>
    </location>
</feature>
<feature type="compositionally biased region" description="Basic and acidic residues" evidence="5">
    <location>
        <begin position="507"/>
        <end position="528"/>
    </location>
</feature>
<organism evidence="7 8">
    <name type="scientific">Linnemannia gamsii</name>
    <dbReference type="NCBI Taxonomy" id="64522"/>
    <lineage>
        <taxon>Eukaryota</taxon>
        <taxon>Fungi</taxon>
        <taxon>Fungi incertae sedis</taxon>
        <taxon>Mucoromycota</taxon>
        <taxon>Mortierellomycotina</taxon>
        <taxon>Mortierellomycetes</taxon>
        <taxon>Mortierellales</taxon>
        <taxon>Mortierellaceae</taxon>
        <taxon>Linnemannia</taxon>
    </lineage>
</organism>
<feature type="region of interest" description="Disordered" evidence="5">
    <location>
        <begin position="144"/>
        <end position="176"/>
    </location>
</feature>
<feature type="compositionally biased region" description="Basic and acidic residues" evidence="5">
    <location>
        <begin position="663"/>
        <end position="677"/>
    </location>
</feature>
<keyword evidence="2 4" id="KW-0863">Zinc-finger</keyword>
<comment type="caution">
    <text evidence="7">The sequence shown here is derived from an EMBL/GenBank/DDBJ whole genome shotgun (WGS) entry which is preliminary data.</text>
</comment>
<evidence type="ECO:0000256" key="1">
    <source>
        <dbReference type="ARBA" id="ARBA00022723"/>
    </source>
</evidence>
<feature type="domain" description="MYND-type" evidence="6">
    <location>
        <begin position="722"/>
        <end position="759"/>
    </location>
</feature>
<dbReference type="InterPro" id="IPR002893">
    <property type="entry name" value="Znf_MYND"/>
</dbReference>
<reference evidence="7" key="1">
    <citation type="journal article" date="2020" name="Fungal Divers.">
        <title>Resolving the Mortierellaceae phylogeny through synthesis of multi-gene phylogenetics and phylogenomics.</title>
        <authorList>
            <person name="Vandepol N."/>
            <person name="Liber J."/>
            <person name="Desiro A."/>
            <person name="Na H."/>
            <person name="Kennedy M."/>
            <person name="Barry K."/>
            <person name="Grigoriev I.V."/>
            <person name="Miller A.N."/>
            <person name="O'Donnell K."/>
            <person name="Stajich J.E."/>
            <person name="Bonito G."/>
        </authorList>
    </citation>
    <scope>NUCLEOTIDE SEQUENCE</scope>
    <source>
        <strain evidence="7">NVP60</strain>
    </source>
</reference>
<dbReference type="GO" id="GO:0008270">
    <property type="term" value="F:zinc ion binding"/>
    <property type="evidence" value="ECO:0007669"/>
    <property type="project" value="UniProtKB-KW"/>
</dbReference>
<accession>A0A9P6RLN1</accession>
<evidence type="ECO:0000256" key="5">
    <source>
        <dbReference type="SAM" id="MobiDB-lite"/>
    </source>
</evidence>
<evidence type="ECO:0000256" key="2">
    <source>
        <dbReference type="ARBA" id="ARBA00022771"/>
    </source>
</evidence>
<feature type="region of interest" description="Disordered" evidence="5">
    <location>
        <begin position="507"/>
        <end position="615"/>
    </location>
</feature>
<feature type="region of interest" description="Disordered" evidence="5">
    <location>
        <begin position="1"/>
        <end position="21"/>
    </location>
</feature>
<dbReference type="SUPFAM" id="SSF144232">
    <property type="entry name" value="HIT/MYND zinc finger-like"/>
    <property type="match status" value="1"/>
</dbReference>
<feature type="compositionally biased region" description="Low complexity" evidence="5">
    <location>
        <begin position="387"/>
        <end position="396"/>
    </location>
</feature>
<dbReference type="PROSITE" id="PS50865">
    <property type="entry name" value="ZF_MYND_2"/>
    <property type="match status" value="1"/>
</dbReference>